<evidence type="ECO:0000256" key="2">
    <source>
        <dbReference type="ARBA" id="ARBA00008520"/>
    </source>
</evidence>
<dbReference type="PANTHER" id="PTHR43649">
    <property type="entry name" value="ARABINOSE-BINDING PROTEIN-RELATED"/>
    <property type="match status" value="1"/>
</dbReference>
<comment type="similarity">
    <text evidence="2">Belongs to the bacterial solute-binding protein 1 family.</text>
</comment>
<feature type="signal peptide" evidence="7">
    <location>
        <begin position="1"/>
        <end position="27"/>
    </location>
</feature>
<organism evidence="8 9">
    <name type="scientific">Isoptericola haloaureus</name>
    <dbReference type="NCBI Taxonomy" id="1542902"/>
    <lineage>
        <taxon>Bacteria</taxon>
        <taxon>Bacillati</taxon>
        <taxon>Actinomycetota</taxon>
        <taxon>Actinomycetes</taxon>
        <taxon>Micrococcales</taxon>
        <taxon>Promicromonosporaceae</taxon>
        <taxon>Isoptericola</taxon>
    </lineage>
</organism>
<keyword evidence="9" id="KW-1185">Reference proteome</keyword>
<dbReference type="Pfam" id="PF01547">
    <property type="entry name" value="SBP_bac_1"/>
    <property type="match status" value="1"/>
</dbReference>
<sequence>MRSMRSGRLVSATAGAAVLALGLAACGGSGDTGDTSDGSTGGEDMAGGEVEVFTWWAAGSEKAGLDALVGVFEEQHPDFTFVNGAVAGGAGSAAKDLLQSRLQAGDPPDTFQAHAGAELQDYIDAAQIEDVSALYDEFGLTDAFPPDLVDRLTTEDGAIYSVPSNIHRANVVWANPTVLEDAGLDPAAEYADLDAWYEALDAVQESGATALSIATTWTQVHLLETVLLSTLGPEAYTGLWDGSTDWEGPEVTAALEHFERLMSYTNGDRDGLDWPDATQQVIDGDAGFNVMGDWAEAAFQEAGSMAPDDYVYFPVPGTDGEFDFLADSFTMPVGAPNPDGTRAWLDTAGSTEGQEAFNKAKGSIPARTDADTSDFSEYQQTAVEAFASDTIVSSLAHGAATPVATLNAISDATSKFTTGASDLATFQSELAAATM</sequence>
<keyword evidence="4 7" id="KW-0732">Signal</keyword>
<evidence type="ECO:0000256" key="4">
    <source>
        <dbReference type="ARBA" id="ARBA00022729"/>
    </source>
</evidence>
<gene>
    <name evidence="8" type="ORF">V5O49_14380</name>
</gene>
<accession>A0ABU7Z9V5</accession>
<dbReference type="InterPro" id="IPR050490">
    <property type="entry name" value="Bact_solute-bd_prot1"/>
</dbReference>
<comment type="caution">
    <text evidence="8">The sequence shown here is derived from an EMBL/GenBank/DDBJ whole genome shotgun (WGS) entry which is preliminary data.</text>
</comment>
<reference evidence="8" key="1">
    <citation type="journal article" date="2024" name="Antonie Van Leeuwenhoek">
        <title>Isoptericola haloaureus sp. nov., a dimorphic actinobacterium isolated from mangrove sediments of southeast India, implicating biosaline agricultural significance through nitrogen fixation and salt tolerance genes.</title>
        <authorList>
            <person name="Prathaban M."/>
            <person name="Prathiviraj R."/>
            <person name="Ravichandran M."/>
            <person name="Natarajan S.D."/>
            <person name="Sobanaa M."/>
            <person name="Hari Krishna Kumar S."/>
            <person name="Chandrasekar V."/>
            <person name="Selvin J."/>
        </authorList>
    </citation>
    <scope>NUCLEOTIDE SEQUENCE</scope>
    <source>
        <strain evidence="8">MP1014</strain>
    </source>
</reference>
<evidence type="ECO:0000313" key="8">
    <source>
        <dbReference type="EMBL" id="MEG3616314.1"/>
    </source>
</evidence>
<comment type="function">
    <text evidence="5">Part of a binding-protein-dependent transport system for a sugar.</text>
</comment>
<dbReference type="SUPFAM" id="SSF53850">
    <property type="entry name" value="Periplasmic binding protein-like II"/>
    <property type="match status" value="1"/>
</dbReference>
<evidence type="ECO:0000256" key="1">
    <source>
        <dbReference type="ARBA" id="ARBA00004196"/>
    </source>
</evidence>
<evidence type="ECO:0000256" key="5">
    <source>
        <dbReference type="ARBA" id="ARBA00049629"/>
    </source>
</evidence>
<evidence type="ECO:0000256" key="6">
    <source>
        <dbReference type="ARBA" id="ARBA00049753"/>
    </source>
</evidence>
<protein>
    <recommendedName>
        <fullName evidence="6">Probable sugar-binding periplasmic protein</fullName>
    </recommendedName>
</protein>
<evidence type="ECO:0000256" key="7">
    <source>
        <dbReference type="SAM" id="SignalP"/>
    </source>
</evidence>
<proteinExistence type="inferred from homology"/>
<keyword evidence="3" id="KW-0813">Transport</keyword>
<feature type="chain" id="PRO_5047024287" description="Probable sugar-binding periplasmic protein" evidence="7">
    <location>
        <begin position="28"/>
        <end position="435"/>
    </location>
</feature>
<reference evidence="8" key="2">
    <citation type="submission" date="2024-02" db="EMBL/GenBank/DDBJ databases">
        <authorList>
            <person name="Prathaban M."/>
            <person name="Mythili R."/>
            <person name="Sharmila Devi N."/>
            <person name="Sobanaa M."/>
            <person name="Prathiviraj R."/>
            <person name="Selvin J."/>
        </authorList>
    </citation>
    <scope>NUCLEOTIDE SEQUENCE</scope>
    <source>
        <strain evidence="8">MP1014</strain>
    </source>
</reference>
<evidence type="ECO:0000256" key="3">
    <source>
        <dbReference type="ARBA" id="ARBA00022448"/>
    </source>
</evidence>
<comment type="subcellular location">
    <subcellularLocation>
        <location evidence="1">Cell envelope</location>
    </subcellularLocation>
</comment>
<dbReference type="InterPro" id="IPR006059">
    <property type="entry name" value="SBP"/>
</dbReference>
<dbReference type="PROSITE" id="PS51257">
    <property type="entry name" value="PROKAR_LIPOPROTEIN"/>
    <property type="match status" value="1"/>
</dbReference>
<name>A0ABU7Z9V5_9MICO</name>
<dbReference type="EMBL" id="JBAGLP010000118">
    <property type="protein sequence ID" value="MEG3616314.1"/>
    <property type="molecule type" value="Genomic_DNA"/>
</dbReference>
<dbReference type="PANTHER" id="PTHR43649:SF28">
    <property type="entry name" value="BINDING PROTEIN COMPONENT OF ABC SUGAR TRANSPORTER-RELATED"/>
    <property type="match status" value="1"/>
</dbReference>
<dbReference type="Gene3D" id="3.40.190.10">
    <property type="entry name" value="Periplasmic binding protein-like II"/>
    <property type="match status" value="2"/>
</dbReference>
<evidence type="ECO:0000313" key="9">
    <source>
        <dbReference type="Proteomes" id="UP001310387"/>
    </source>
</evidence>
<dbReference type="Proteomes" id="UP001310387">
    <property type="component" value="Unassembled WGS sequence"/>
</dbReference>